<dbReference type="GO" id="GO:0016846">
    <property type="term" value="F:carbon-sulfur lyase activity"/>
    <property type="evidence" value="ECO:0007669"/>
    <property type="project" value="InterPro"/>
</dbReference>
<dbReference type="InterPro" id="IPR006913">
    <property type="entry name" value="CENP-V/GFA"/>
</dbReference>
<keyword evidence="7" id="KW-1185">Reference proteome</keyword>
<dbReference type="AlphaFoldDB" id="A0A845QBB4"/>
<evidence type="ECO:0000313" key="7">
    <source>
        <dbReference type="Proteomes" id="UP000470384"/>
    </source>
</evidence>
<accession>A0A845QBB4</accession>
<dbReference type="Pfam" id="PF04828">
    <property type="entry name" value="GFA"/>
    <property type="match status" value="1"/>
</dbReference>
<evidence type="ECO:0000256" key="1">
    <source>
        <dbReference type="ARBA" id="ARBA00005495"/>
    </source>
</evidence>
<dbReference type="Gene3D" id="3.90.1590.10">
    <property type="entry name" value="glutathione-dependent formaldehyde- activating enzyme (gfa)"/>
    <property type="match status" value="1"/>
</dbReference>
<comment type="similarity">
    <text evidence="1">Belongs to the Gfa family.</text>
</comment>
<dbReference type="GO" id="GO:0046872">
    <property type="term" value="F:metal ion binding"/>
    <property type="evidence" value="ECO:0007669"/>
    <property type="project" value="UniProtKB-KW"/>
</dbReference>
<dbReference type="EMBL" id="WXYQ01000006">
    <property type="protein sequence ID" value="NBG95945.1"/>
    <property type="molecule type" value="Genomic_DNA"/>
</dbReference>
<dbReference type="PANTHER" id="PTHR33337">
    <property type="entry name" value="GFA DOMAIN-CONTAINING PROTEIN"/>
    <property type="match status" value="1"/>
</dbReference>
<evidence type="ECO:0000256" key="2">
    <source>
        <dbReference type="ARBA" id="ARBA00022723"/>
    </source>
</evidence>
<protein>
    <submittedName>
        <fullName evidence="6">GFA family protein</fullName>
    </submittedName>
</protein>
<keyword evidence="3" id="KW-0862">Zinc</keyword>
<keyword evidence="2" id="KW-0479">Metal-binding</keyword>
<feature type="domain" description="CENP-V/GFA" evidence="5">
    <location>
        <begin position="5"/>
        <end position="123"/>
    </location>
</feature>
<comment type="caution">
    <text evidence="6">The sequence shown here is derived from an EMBL/GenBank/DDBJ whole genome shotgun (WGS) entry which is preliminary data.</text>
</comment>
<dbReference type="SUPFAM" id="SSF51316">
    <property type="entry name" value="Mss4-like"/>
    <property type="match status" value="1"/>
</dbReference>
<dbReference type="InterPro" id="IPR011057">
    <property type="entry name" value="Mss4-like_sf"/>
</dbReference>
<dbReference type="Proteomes" id="UP000470384">
    <property type="component" value="Unassembled WGS sequence"/>
</dbReference>
<dbReference type="OrthoDB" id="9807246at2"/>
<reference evidence="6 7" key="1">
    <citation type="journal article" date="2016" name="Int. J. Syst. Evol. Microbiol.">
        <title>Pyruvatibacter mobilis gen. nov., sp. nov., a marine bacterium from the culture broth of Picochlorum sp. 122.</title>
        <authorList>
            <person name="Wang G."/>
            <person name="Tang M."/>
            <person name="Wu H."/>
            <person name="Dai S."/>
            <person name="Li T."/>
            <person name="Chen C."/>
            <person name="He H."/>
            <person name="Fan J."/>
            <person name="Xiang W."/>
            <person name="Li X."/>
        </authorList>
    </citation>
    <scope>NUCLEOTIDE SEQUENCE [LARGE SCALE GENOMIC DNA]</scope>
    <source>
        <strain evidence="6 7">GYP-11</strain>
    </source>
</reference>
<sequence length="141" mass="15178">MTGDITGGCSCGAVRYSIATGKLNSGICHCSDCQRSSGAPFVVWVGIEPSRFTLLQGTITEFASSKWARRGFCAACGSTLTYRLADDETEINIAGGSLDTPDVAPPAFQIFPKDRPAFMNGFDDHLPVKDVEAYFNGLRER</sequence>
<dbReference type="PROSITE" id="PS51891">
    <property type="entry name" value="CENP_V_GFA"/>
    <property type="match status" value="1"/>
</dbReference>
<organism evidence="6 7">
    <name type="scientific">Pyruvatibacter mobilis</name>
    <dbReference type="NCBI Taxonomy" id="1712261"/>
    <lineage>
        <taxon>Bacteria</taxon>
        <taxon>Pseudomonadati</taxon>
        <taxon>Pseudomonadota</taxon>
        <taxon>Alphaproteobacteria</taxon>
        <taxon>Hyphomicrobiales</taxon>
        <taxon>Parvibaculaceae</taxon>
        <taxon>Pyruvatibacter</taxon>
    </lineage>
</organism>
<evidence type="ECO:0000256" key="3">
    <source>
        <dbReference type="ARBA" id="ARBA00022833"/>
    </source>
</evidence>
<evidence type="ECO:0000256" key="4">
    <source>
        <dbReference type="ARBA" id="ARBA00023239"/>
    </source>
</evidence>
<evidence type="ECO:0000313" key="6">
    <source>
        <dbReference type="EMBL" id="NBG95945.1"/>
    </source>
</evidence>
<keyword evidence="4" id="KW-0456">Lyase</keyword>
<name>A0A845QBB4_9HYPH</name>
<evidence type="ECO:0000259" key="5">
    <source>
        <dbReference type="PROSITE" id="PS51891"/>
    </source>
</evidence>
<proteinExistence type="inferred from homology"/>
<dbReference type="PANTHER" id="PTHR33337:SF40">
    <property type="entry name" value="CENP-V_GFA DOMAIN-CONTAINING PROTEIN-RELATED"/>
    <property type="match status" value="1"/>
</dbReference>
<dbReference type="GeneID" id="300654654"/>
<gene>
    <name evidence="6" type="ORF">GTQ45_09400</name>
</gene>
<dbReference type="RefSeq" id="WP_160587810.1">
    <property type="nucleotide sequence ID" value="NZ_BMHN01000001.1"/>
</dbReference>